<dbReference type="PANTHER" id="PTHR12801">
    <property type="entry name" value="RNA EXONUCLEASE REXO1 / RECO3 FAMILY MEMBER-RELATED"/>
    <property type="match status" value="1"/>
</dbReference>
<keyword evidence="7" id="KW-0269">Exonuclease</keyword>
<accession>A0A9W7T0E6</accession>
<keyword evidence="8" id="KW-0539">Nucleus</keyword>
<dbReference type="InterPro" id="IPR036397">
    <property type="entry name" value="RNaseH_sf"/>
</dbReference>
<feature type="region of interest" description="Disordered" evidence="10">
    <location>
        <begin position="315"/>
        <end position="389"/>
    </location>
</feature>
<feature type="domain" description="Exonuclease" evidence="11">
    <location>
        <begin position="128"/>
        <end position="294"/>
    </location>
</feature>
<evidence type="ECO:0000256" key="7">
    <source>
        <dbReference type="ARBA" id="ARBA00022839"/>
    </source>
</evidence>
<evidence type="ECO:0000256" key="5">
    <source>
        <dbReference type="ARBA" id="ARBA00022722"/>
    </source>
</evidence>
<dbReference type="GO" id="GO:0000027">
    <property type="term" value="P:ribosomal large subunit assembly"/>
    <property type="evidence" value="ECO:0007669"/>
    <property type="project" value="TreeGrafter"/>
</dbReference>
<evidence type="ECO:0000256" key="4">
    <source>
        <dbReference type="ARBA" id="ARBA00022552"/>
    </source>
</evidence>
<feature type="compositionally biased region" description="Basic and acidic residues" evidence="10">
    <location>
        <begin position="22"/>
        <end position="32"/>
    </location>
</feature>
<comment type="function">
    <text evidence="9">Exoribonuclease involved in ribosome biosynthesis. Involved in the processing of ITS1, the internal transcribed spacer localized between the 18S and 5.8S rRNAs.</text>
</comment>
<dbReference type="Pfam" id="PF00929">
    <property type="entry name" value="RNase_T"/>
    <property type="match status" value="1"/>
</dbReference>
<evidence type="ECO:0000256" key="3">
    <source>
        <dbReference type="ARBA" id="ARBA00016937"/>
    </source>
</evidence>
<dbReference type="CDD" id="cd06144">
    <property type="entry name" value="REX4_like"/>
    <property type="match status" value="1"/>
</dbReference>
<evidence type="ECO:0000256" key="9">
    <source>
        <dbReference type="ARBA" id="ARBA00025599"/>
    </source>
</evidence>
<dbReference type="InterPro" id="IPR013520">
    <property type="entry name" value="Ribonucl_H"/>
</dbReference>
<name>A0A9W7T0E6_9PEZI</name>
<evidence type="ECO:0000256" key="2">
    <source>
        <dbReference type="ARBA" id="ARBA00010489"/>
    </source>
</evidence>
<reference evidence="12 13" key="1">
    <citation type="journal article" date="2018" name="IMA Fungus">
        <title>IMA Genome-F 10: Nine draft genome sequences of Claviceps purpurea s.lat., including C. arundinis, C. humidiphila, and C. cf. spartinae, pseudomolecules for the pitch canker pathogen Fusarium circinatum, draft genome of Davidsoniella eucalypti, Grosmannia galeiformis, Quambalaria eucalypti, and Teratosphaeria destructans.</title>
        <authorList>
            <person name="Wingfield B.D."/>
            <person name="Liu M."/>
            <person name="Nguyen H.D."/>
            <person name="Lane F.A."/>
            <person name="Morgan S.W."/>
            <person name="De Vos L."/>
            <person name="Wilken P.M."/>
            <person name="Duong T.A."/>
            <person name="Aylward J."/>
            <person name="Coetzee M.P."/>
            <person name="Dadej K."/>
            <person name="De Beer Z.W."/>
            <person name="Findlay W."/>
            <person name="Havenga M."/>
            <person name="Kolarik M."/>
            <person name="Menzies J.G."/>
            <person name="Naidoo K."/>
            <person name="Pochopski O."/>
            <person name="Shoukouhi P."/>
            <person name="Santana Q.C."/>
            <person name="Seifert K.A."/>
            <person name="Soal N."/>
            <person name="Steenkamp E.T."/>
            <person name="Tatham C.T."/>
            <person name="van der Nest M.A."/>
            <person name="Wingfield M.J."/>
        </authorList>
    </citation>
    <scope>NUCLEOTIDE SEQUENCE [LARGE SCALE GENOMIC DNA]</scope>
    <source>
        <strain evidence="12">CMW44962</strain>
    </source>
</reference>
<dbReference type="SMART" id="SM00479">
    <property type="entry name" value="EXOIII"/>
    <property type="match status" value="1"/>
</dbReference>
<keyword evidence="6" id="KW-0378">Hydrolase</keyword>
<evidence type="ECO:0000259" key="11">
    <source>
        <dbReference type="SMART" id="SM00479"/>
    </source>
</evidence>
<reference evidence="12 13" key="2">
    <citation type="journal article" date="2021" name="Curr. Genet.">
        <title>Genetic response to nitrogen starvation in the aggressive Eucalyptus foliar pathogen Teratosphaeria destructans.</title>
        <authorList>
            <person name="Havenga M."/>
            <person name="Wingfield B.D."/>
            <person name="Wingfield M.J."/>
            <person name="Dreyer L.L."/>
            <person name="Roets F."/>
            <person name="Aylward J."/>
        </authorList>
    </citation>
    <scope>NUCLEOTIDE SEQUENCE [LARGE SCALE GENOMIC DNA]</scope>
    <source>
        <strain evidence="12">CMW44962</strain>
    </source>
</reference>
<feature type="compositionally biased region" description="Basic residues" evidence="10">
    <location>
        <begin position="376"/>
        <end position="389"/>
    </location>
</feature>
<comment type="caution">
    <text evidence="12">The sequence shown here is derived from an EMBL/GenBank/DDBJ whole genome shotgun (WGS) entry which is preliminary data.</text>
</comment>
<comment type="similarity">
    <text evidence="2">Belongs to the REXO4 family.</text>
</comment>
<dbReference type="GO" id="GO:0003676">
    <property type="term" value="F:nucleic acid binding"/>
    <property type="evidence" value="ECO:0007669"/>
    <property type="project" value="InterPro"/>
</dbReference>
<dbReference type="GO" id="GO:0008408">
    <property type="term" value="F:3'-5' exonuclease activity"/>
    <property type="evidence" value="ECO:0007669"/>
    <property type="project" value="InterPro"/>
</dbReference>
<sequence>MSKIDVSHVSSNWKKLQAQLTSEKKIKTEAQSKSKNVCVLKRKRSSSSSTRISGGNSGLSGQRKKRKMGAGESQPAGRQTEDRSKLLREYGIAAGDVSAAYATTSPGAIRRSDDDINGGLHPTHRIGKYVALDCEMVGTGPPPHDDNLLARASLVNFHGEQIYDSYVRPPPGQDVKDYRTYVSGIQPRHIRPNYARPFAQVQNDVARLLEGRILVGHALRNDLQVLLLSHPKRDLRDTSRYAKYRIESRGKPPALRKLVKSELGLDIQTGEHSSIEDARASMLLFKKEKAGFEEENRKVFGQPRRAQNRFEAVARTGKAVRNNEEEEEDEEEEASEILDGEEDDEDLDALERELGGGDDGEDVAIAQTRATPAAAAKKKRKKKKRTKRH</sequence>
<evidence type="ECO:0000256" key="8">
    <source>
        <dbReference type="ARBA" id="ARBA00023242"/>
    </source>
</evidence>
<evidence type="ECO:0000313" key="13">
    <source>
        <dbReference type="Proteomes" id="UP001138500"/>
    </source>
</evidence>
<dbReference type="OrthoDB" id="8191639at2759"/>
<dbReference type="Gene3D" id="3.30.420.10">
    <property type="entry name" value="Ribonuclease H-like superfamily/Ribonuclease H"/>
    <property type="match status" value="1"/>
</dbReference>
<evidence type="ECO:0000256" key="10">
    <source>
        <dbReference type="SAM" id="MobiDB-lite"/>
    </source>
</evidence>
<proteinExistence type="inferred from homology"/>
<keyword evidence="4" id="KW-0698">rRNA processing</keyword>
<dbReference type="InterPro" id="IPR012337">
    <property type="entry name" value="RNaseH-like_sf"/>
</dbReference>
<comment type="subcellular location">
    <subcellularLocation>
        <location evidence="1">Nucleus</location>
    </subcellularLocation>
</comment>
<dbReference type="PANTHER" id="PTHR12801:SF45">
    <property type="entry name" value="RNA EXONUCLEASE 4"/>
    <property type="match status" value="1"/>
</dbReference>
<dbReference type="Proteomes" id="UP001138500">
    <property type="component" value="Unassembled WGS sequence"/>
</dbReference>
<evidence type="ECO:0000256" key="6">
    <source>
        <dbReference type="ARBA" id="ARBA00022801"/>
    </source>
</evidence>
<dbReference type="FunFam" id="3.30.420.10:FF:000007">
    <property type="entry name" value="Interferon-stimulated exonuclease gene 20"/>
    <property type="match status" value="1"/>
</dbReference>
<gene>
    <name evidence="12" type="ORF">Tdes44962_MAKER01325</name>
</gene>
<organism evidence="12 13">
    <name type="scientific">Teratosphaeria destructans</name>
    <dbReference type="NCBI Taxonomy" id="418781"/>
    <lineage>
        <taxon>Eukaryota</taxon>
        <taxon>Fungi</taxon>
        <taxon>Dikarya</taxon>
        <taxon>Ascomycota</taxon>
        <taxon>Pezizomycotina</taxon>
        <taxon>Dothideomycetes</taxon>
        <taxon>Dothideomycetidae</taxon>
        <taxon>Mycosphaerellales</taxon>
        <taxon>Teratosphaeriaceae</taxon>
        <taxon>Teratosphaeria</taxon>
    </lineage>
</organism>
<dbReference type="GO" id="GO:0006364">
    <property type="term" value="P:rRNA processing"/>
    <property type="evidence" value="ECO:0007669"/>
    <property type="project" value="UniProtKB-KW"/>
</dbReference>
<dbReference type="InterPro" id="IPR047021">
    <property type="entry name" value="REXO1/3/4-like"/>
</dbReference>
<dbReference type="InterPro" id="IPR037431">
    <property type="entry name" value="REX4_DEDDh_dom"/>
</dbReference>
<evidence type="ECO:0000313" key="12">
    <source>
        <dbReference type="EMBL" id="KAH9844778.1"/>
    </source>
</evidence>
<feature type="compositionally biased region" description="Acidic residues" evidence="10">
    <location>
        <begin position="324"/>
        <end position="348"/>
    </location>
</feature>
<keyword evidence="13" id="KW-1185">Reference proteome</keyword>
<keyword evidence="5" id="KW-0540">Nuclease</keyword>
<dbReference type="GO" id="GO:0005634">
    <property type="term" value="C:nucleus"/>
    <property type="evidence" value="ECO:0007669"/>
    <property type="project" value="UniProtKB-SubCell"/>
</dbReference>
<protein>
    <recommendedName>
        <fullName evidence="3">RNA exonuclease 4</fullName>
    </recommendedName>
</protein>
<dbReference type="SUPFAM" id="SSF53098">
    <property type="entry name" value="Ribonuclease H-like"/>
    <property type="match status" value="1"/>
</dbReference>
<evidence type="ECO:0000256" key="1">
    <source>
        <dbReference type="ARBA" id="ARBA00004123"/>
    </source>
</evidence>
<dbReference type="EMBL" id="RIBY02000224">
    <property type="protein sequence ID" value="KAH9844778.1"/>
    <property type="molecule type" value="Genomic_DNA"/>
</dbReference>
<dbReference type="AlphaFoldDB" id="A0A9W7T0E6"/>
<feature type="region of interest" description="Disordered" evidence="10">
    <location>
        <begin position="21"/>
        <end position="83"/>
    </location>
</feature>